<feature type="region of interest" description="Disordered" evidence="1">
    <location>
        <begin position="83"/>
        <end position="142"/>
    </location>
</feature>
<comment type="caution">
    <text evidence="2">The sequence shown here is derived from an EMBL/GenBank/DDBJ whole genome shotgun (WGS) entry which is preliminary data.</text>
</comment>
<dbReference type="AlphaFoldDB" id="A0A835T4C5"/>
<accession>A0A835T4C5</accession>
<gene>
    <name evidence="2" type="ORF">HYH02_011401</name>
</gene>
<keyword evidence="3" id="KW-1185">Reference proteome</keyword>
<evidence type="ECO:0000313" key="2">
    <source>
        <dbReference type="EMBL" id="KAG2437146.1"/>
    </source>
</evidence>
<evidence type="ECO:0000313" key="3">
    <source>
        <dbReference type="Proteomes" id="UP000613740"/>
    </source>
</evidence>
<dbReference type="EMBL" id="JAEHOD010000047">
    <property type="protein sequence ID" value="KAG2437146.1"/>
    <property type="molecule type" value="Genomic_DNA"/>
</dbReference>
<feature type="compositionally biased region" description="Low complexity" evidence="1">
    <location>
        <begin position="83"/>
        <end position="103"/>
    </location>
</feature>
<name>A0A835T4C5_9CHLO</name>
<evidence type="ECO:0000256" key="1">
    <source>
        <dbReference type="SAM" id="MobiDB-lite"/>
    </source>
</evidence>
<sequence>MDRPNRENLDDALSVSGSAGQGVQAAMEAYKGRLFAYITTVTMAVNQRQSITPPLTVMQRVARRFPRLRGGEPAQRQVVLPEAAASSGALSSAAASSSRGSGRADARAIGIVSTDIPGASHQQHGKRIAATGQQQRHRRRQR</sequence>
<protein>
    <submittedName>
        <fullName evidence="2">Uncharacterized protein</fullName>
    </submittedName>
</protein>
<organism evidence="2 3">
    <name type="scientific">Chlamydomonas schloesseri</name>
    <dbReference type="NCBI Taxonomy" id="2026947"/>
    <lineage>
        <taxon>Eukaryota</taxon>
        <taxon>Viridiplantae</taxon>
        <taxon>Chlorophyta</taxon>
        <taxon>core chlorophytes</taxon>
        <taxon>Chlorophyceae</taxon>
        <taxon>CS clade</taxon>
        <taxon>Chlamydomonadales</taxon>
        <taxon>Chlamydomonadaceae</taxon>
        <taxon>Chlamydomonas</taxon>
    </lineage>
</organism>
<proteinExistence type="predicted"/>
<reference evidence="2" key="1">
    <citation type="journal article" date="2020" name="bioRxiv">
        <title>Comparative genomics of Chlamydomonas.</title>
        <authorList>
            <person name="Craig R.J."/>
            <person name="Hasan A.R."/>
            <person name="Ness R.W."/>
            <person name="Keightley P.D."/>
        </authorList>
    </citation>
    <scope>NUCLEOTIDE SEQUENCE</scope>
    <source>
        <strain evidence="2">CCAP 11/173</strain>
    </source>
</reference>
<dbReference type="Proteomes" id="UP000613740">
    <property type="component" value="Unassembled WGS sequence"/>
</dbReference>